<evidence type="ECO:0000313" key="3">
    <source>
        <dbReference type="EMBL" id="KAJ9547001.1"/>
    </source>
</evidence>
<dbReference type="Gene3D" id="4.10.60.10">
    <property type="entry name" value="Zinc finger, CCHC-type"/>
    <property type="match status" value="1"/>
</dbReference>
<dbReference type="PROSITE" id="PS50158">
    <property type="entry name" value="ZF_CCHC"/>
    <property type="match status" value="1"/>
</dbReference>
<dbReference type="GO" id="GO:0003676">
    <property type="term" value="F:nucleic acid binding"/>
    <property type="evidence" value="ECO:0007669"/>
    <property type="project" value="InterPro"/>
</dbReference>
<reference evidence="3" key="1">
    <citation type="submission" date="2023-03" db="EMBL/GenBank/DDBJ databases">
        <title>Chromosome-scale reference genome and RAD-based genetic map of yellow starthistle (Centaurea solstitialis) reveal putative structural variation and QTLs associated with invader traits.</title>
        <authorList>
            <person name="Reatini B."/>
            <person name="Cang F.A."/>
            <person name="Jiang Q."/>
            <person name="Mckibben M.T.W."/>
            <person name="Barker M.S."/>
            <person name="Rieseberg L.H."/>
            <person name="Dlugosch K.M."/>
        </authorList>
    </citation>
    <scope>NUCLEOTIDE SEQUENCE</scope>
    <source>
        <strain evidence="3">CAN-66</strain>
        <tissue evidence="3">Leaf</tissue>
    </source>
</reference>
<dbReference type="SMART" id="SM00343">
    <property type="entry name" value="ZnF_C2HC"/>
    <property type="match status" value="1"/>
</dbReference>
<dbReference type="InterPro" id="IPR036875">
    <property type="entry name" value="Znf_CCHC_sf"/>
</dbReference>
<organism evidence="3 4">
    <name type="scientific">Centaurea solstitialis</name>
    <name type="common">yellow star-thistle</name>
    <dbReference type="NCBI Taxonomy" id="347529"/>
    <lineage>
        <taxon>Eukaryota</taxon>
        <taxon>Viridiplantae</taxon>
        <taxon>Streptophyta</taxon>
        <taxon>Embryophyta</taxon>
        <taxon>Tracheophyta</taxon>
        <taxon>Spermatophyta</taxon>
        <taxon>Magnoliopsida</taxon>
        <taxon>eudicotyledons</taxon>
        <taxon>Gunneridae</taxon>
        <taxon>Pentapetalae</taxon>
        <taxon>asterids</taxon>
        <taxon>campanulids</taxon>
        <taxon>Asterales</taxon>
        <taxon>Asteraceae</taxon>
        <taxon>Carduoideae</taxon>
        <taxon>Cardueae</taxon>
        <taxon>Centaureinae</taxon>
        <taxon>Centaurea</taxon>
    </lineage>
</organism>
<comment type="caution">
    <text evidence="3">The sequence shown here is derived from an EMBL/GenBank/DDBJ whole genome shotgun (WGS) entry which is preliminary data.</text>
</comment>
<dbReference type="Pfam" id="PF00098">
    <property type="entry name" value="zf-CCHC"/>
    <property type="match status" value="1"/>
</dbReference>
<keyword evidence="1" id="KW-0862">Zinc</keyword>
<dbReference type="Proteomes" id="UP001172457">
    <property type="component" value="Chromosome 5"/>
</dbReference>
<gene>
    <name evidence="3" type="ORF">OSB04_019544</name>
</gene>
<dbReference type="SUPFAM" id="SSF57756">
    <property type="entry name" value="Retrovirus zinc finger-like domains"/>
    <property type="match status" value="1"/>
</dbReference>
<keyword evidence="1" id="KW-0863">Zinc-finger</keyword>
<protein>
    <recommendedName>
        <fullName evidence="2">CCHC-type domain-containing protein</fullName>
    </recommendedName>
</protein>
<feature type="domain" description="CCHC-type" evidence="2">
    <location>
        <begin position="279"/>
        <end position="292"/>
    </location>
</feature>
<dbReference type="GO" id="GO:0008270">
    <property type="term" value="F:zinc ion binding"/>
    <property type="evidence" value="ECO:0007669"/>
    <property type="project" value="UniProtKB-KW"/>
</dbReference>
<evidence type="ECO:0000256" key="1">
    <source>
        <dbReference type="PROSITE-ProRule" id="PRU00047"/>
    </source>
</evidence>
<evidence type="ECO:0000313" key="4">
    <source>
        <dbReference type="Proteomes" id="UP001172457"/>
    </source>
</evidence>
<sequence length="338" mass="39559">MHMVSFLEGIHPKIVEYLQNAPHVPTKLIPRVSATTTTAEILEHSNVKPIEDWSDLDREFIKVSVRCKRLLIMEIPNDIFESLDSCETSKELWGGIKTLNNRAICINEYHAFKALENESLQGTYSRFNSLISKCRRFGVNCIGEGNNCVFCSLNEEWLNLNMSRHSTLDLQVWSLSDIYGTLEKHEGKSKKEEKNKKKMMVAESDQVSFEDQVSMKNMMNTLALMTRKYKKRYKSFSERCKRESYDNRGLDDKRYKKGRAKEMIRELHRIWMRRVNDGCYKCGKLGHFAVECWSTRTRLQKPTRDVAYFKNKDDYYAHKSLMAKKNDLVTDESSKDEP</sequence>
<keyword evidence="1" id="KW-0479">Metal-binding</keyword>
<name>A0AA38T214_9ASTR</name>
<dbReference type="AlphaFoldDB" id="A0AA38T214"/>
<keyword evidence="4" id="KW-1185">Reference proteome</keyword>
<dbReference type="EMBL" id="JARYMX010000005">
    <property type="protein sequence ID" value="KAJ9547001.1"/>
    <property type="molecule type" value="Genomic_DNA"/>
</dbReference>
<proteinExistence type="predicted"/>
<accession>A0AA38T214</accession>
<evidence type="ECO:0000259" key="2">
    <source>
        <dbReference type="PROSITE" id="PS50158"/>
    </source>
</evidence>
<dbReference type="InterPro" id="IPR001878">
    <property type="entry name" value="Znf_CCHC"/>
</dbReference>